<reference evidence="2 3" key="1">
    <citation type="submission" date="2019-04" db="EMBL/GenBank/DDBJ databases">
        <title>Genome sequencing of Clostridium botulinum Groups I-IV and Clostridium butyricum.</title>
        <authorList>
            <person name="Brunt J."/>
            <person name="Van Vliet A.H.M."/>
            <person name="Stringer S.C."/>
            <person name="Carter A.T."/>
            <person name="Peck M.W."/>
        </authorList>
    </citation>
    <scope>NUCLEOTIDE SEQUENCE [LARGE SCALE GENOMIC DNA]</scope>
    <source>
        <strain evidence="2 3">BL81</strain>
    </source>
</reference>
<dbReference type="PANTHER" id="PTHR30619">
    <property type="entry name" value="DNA INTERNALIZATION/COMPETENCE PROTEIN COMEC/REC2"/>
    <property type="match status" value="1"/>
</dbReference>
<dbReference type="PANTHER" id="PTHR30619:SF1">
    <property type="entry name" value="RECOMBINATION PROTEIN 2"/>
    <property type="match status" value="1"/>
</dbReference>
<dbReference type="InterPro" id="IPR001279">
    <property type="entry name" value="Metallo-B-lactamas"/>
</dbReference>
<accession>A0A6B4JN30</accession>
<dbReference type="InterPro" id="IPR036866">
    <property type="entry name" value="RibonucZ/Hydroxyglut_hydro"/>
</dbReference>
<name>A0A6B4JN30_CLOBO</name>
<proteinExistence type="predicted"/>
<evidence type="ECO:0000313" key="3">
    <source>
        <dbReference type="Proteomes" id="UP000486903"/>
    </source>
</evidence>
<comment type="caution">
    <text evidence="2">The sequence shown here is derived from an EMBL/GenBank/DDBJ whole genome shotgun (WGS) entry which is preliminary data.</text>
</comment>
<protein>
    <submittedName>
        <fullName evidence="2">MBL fold metallo-hydrolase</fullName>
    </submittedName>
</protein>
<dbReference type="GO" id="GO:0016787">
    <property type="term" value="F:hydrolase activity"/>
    <property type="evidence" value="ECO:0007669"/>
    <property type="project" value="UniProtKB-KW"/>
</dbReference>
<dbReference type="EMBL" id="SXFB01000014">
    <property type="protein sequence ID" value="NFV27345.1"/>
    <property type="molecule type" value="Genomic_DNA"/>
</dbReference>
<dbReference type="InterPro" id="IPR052159">
    <property type="entry name" value="Competence_DNA_uptake"/>
</dbReference>
<dbReference type="AlphaFoldDB" id="A0A6B4JN30"/>
<dbReference type="SUPFAM" id="SSF56281">
    <property type="entry name" value="Metallo-hydrolase/oxidoreductase"/>
    <property type="match status" value="1"/>
</dbReference>
<evidence type="ECO:0000259" key="1">
    <source>
        <dbReference type="Pfam" id="PF00753"/>
    </source>
</evidence>
<sequence length="494" mass="57619">MKIVNPFDNSRKTMFAKMYIDTEWFEELALNLPNDLLYRLFNKNYDEDELNYLIDLVGQTIKDIPYFPFKLNFSLINEGVVTLDSIFNNNASVNIINTYKPYFCEFSGYCKYEEFIKLIKYSIKNECEFFTCFLDFSEQLNYQNENNIIAIVSGNVLFSASPIIEKGGRLVIVRNEHIIDKKFMPILDGSIYQFKNKPISVSEKSNLKKTIDNVCGVRYSPEYIRVFNVGQANNICIKLNNQKHIFFDVGLTKSKVERNQSEIKSAIKEYSEIKADMVVLSHWDIDHILGLAYLDNSIYDALWIVPDLWGLMKYGYKKNGVFKFKYISDSAKRLLKYLDYKNNKNLLIIDEDWKRDCIYNSINNNICLWTGERKSVKGINNAKQPYCINEANNFGLILTIKNKKNVLLPGDCDYSTMPDKIWETKYEYLVTSHHCSKMSKIPMSKSNKYKKAILSYGITNNYGHPNNQHIKELSQIGYQIVTTLGHRHIRCDLK</sequence>
<dbReference type="Gene3D" id="3.60.15.10">
    <property type="entry name" value="Ribonuclease Z/Hydroxyacylglutathione hydrolase-like"/>
    <property type="match status" value="1"/>
</dbReference>
<dbReference type="Pfam" id="PF00753">
    <property type="entry name" value="Lactamase_B"/>
    <property type="match status" value="1"/>
</dbReference>
<dbReference type="Proteomes" id="UP000486903">
    <property type="component" value="Unassembled WGS sequence"/>
</dbReference>
<feature type="domain" description="Metallo-beta-lactamase" evidence="1">
    <location>
        <begin position="260"/>
        <end position="327"/>
    </location>
</feature>
<gene>
    <name evidence="2" type="ORF">FDG31_14425</name>
</gene>
<keyword evidence="2" id="KW-0378">Hydrolase</keyword>
<evidence type="ECO:0000313" key="2">
    <source>
        <dbReference type="EMBL" id="NFV27345.1"/>
    </source>
</evidence>
<organism evidence="2 3">
    <name type="scientific">Clostridium botulinum</name>
    <dbReference type="NCBI Taxonomy" id="1491"/>
    <lineage>
        <taxon>Bacteria</taxon>
        <taxon>Bacillati</taxon>
        <taxon>Bacillota</taxon>
        <taxon>Clostridia</taxon>
        <taxon>Eubacteriales</taxon>
        <taxon>Clostridiaceae</taxon>
        <taxon>Clostridium</taxon>
    </lineage>
</organism>